<comment type="subcellular location">
    <subcellularLocation>
        <location evidence="1">Membrane</location>
        <topology evidence="1">Multi-pass membrane protein</topology>
    </subcellularLocation>
</comment>
<evidence type="ECO:0000256" key="8">
    <source>
        <dbReference type="ARBA" id="ARBA00023136"/>
    </source>
</evidence>
<dbReference type="InterPro" id="IPR000462">
    <property type="entry name" value="CDP-OH_P_trans"/>
</dbReference>
<organism evidence="15 16">
    <name type="scientific">Actinoalloteichus caeruleus DSM 43889</name>
    <dbReference type="NCBI Taxonomy" id="1120930"/>
    <lineage>
        <taxon>Bacteria</taxon>
        <taxon>Bacillati</taxon>
        <taxon>Actinomycetota</taxon>
        <taxon>Actinomycetes</taxon>
        <taxon>Pseudonocardiales</taxon>
        <taxon>Pseudonocardiaceae</taxon>
        <taxon>Actinoalloteichus</taxon>
        <taxon>Actinoalloteichus cyanogriseus</taxon>
    </lineage>
</organism>
<evidence type="ECO:0000256" key="3">
    <source>
        <dbReference type="ARBA" id="ARBA00022516"/>
    </source>
</evidence>
<dbReference type="Pfam" id="PF01066">
    <property type="entry name" value="CDP-OH_P_transf"/>
    <property type="match status" value="1"/>
</dbReference>
<gene>
    <name evidence="15" type="ORF">G443_004727</name>
</gene>
<feature type="transmembrane region" description="Helical" evidence="14">
    <location>
        <begin position="163"/>
        <end position="181"/>
    </location>
</feature>
<keyword evidence="8 14" id="KW-0472">Membrane</keyword>
<feature type="region of interest" description="Disordered" evidence="13">
    <location>
        <begin position="1"/>
        <end position="32"/>
    </location>
</feature>
<keyword evidence="6 14" id="KW-1133">Transmembrane helix</keyword>
<evidence type="ECO:0000256" key="9">
    <source>
        <dbReference type="ARBA" id="ARBA00023209"/>
    </source>
</evidence>
<evidence type="ECO:0000256" key="6">
    <source>
        <dbReference type="ARBA" id="ARBA00022989"/>
    </source>
</evidence>
<dbReference type="InterPro" id="IPR048254">
    <property type="entry name" value="CDP_ALCOHOL_P_TRANSF_CS"/>
</dbReference>
<dbReference type="InterPro" id="IPR043130">
    <property type="entry name" value="CDP-OH_PTrfase_TM_dom"/>
</dbReference>
<evidence type="ECO:0000256" key="5">
    <source>
        <dbReference type="ARBA" id="ARBA00022692"/>
    </source>
</evidence>
<evidence type="ECO:0000313" key="16">
    <source>
        <dbReference type="Proteomes" id="UP000791080"/>
    </source>
</evidence>
<accession>A0ABT1JQ21</accession>
<reference evidence="15 16" key="2">
    <citation type="submission" date="2022-06" db="EMBL/GenBank/DDBJ databases">
        <title>Genomic Encyclopedia of Type Strains, Phase I: the one thousand microbial genomes (KMG-I) project.</title>
        <authorList>
            <person name="Kyrpides N."/>
        </authorList>
    </citation>
    <scope>NUCLEOTIDE SEQUENCE [LARGE SCALE GENOMIC DNA]</scope>
    <source>
        <strain evidence="15 16">DSM 43889</strain>
    </source>
</reference>
<keyword evidence="3" id="KW-0444">Lipid biosynthesis</keyword>
<feature type="transmembrane region" description="Helical" evidence="14">
    <location>
        <begin position="187"/>
        <end position="209"/>
    </location>
</feature>
<proteinExistence type="inferred from homology"/>
<dbReference type="PROSITE" id="PS00379">
    <property type="entry name" value="CDP_ALCOHOL_P_TRANSF"/>
    <property type="match status" value="1"/>
</dbReference>
<evidence type="ECO:0000256" key="11">
    <source>
        <dbReference type="NCBIfam" id="TIGR00560"/>
    </source>
</evidence>
<keyword evidence="16" id="KW-1185">Reference proteome</keyword>
<evidence type="ECO:0000256" key="4">
    <source>
        <dbReference type="ARBA" id="ARBA00022679"/>
    </source>
</evidence>
<keyword evidence="4 12" id="KW-0808">Transferase</keyword>
<dbReference type="PANTHER" id="PTHR14269">
    <property type="entry name" value="CDP-DIACYLGLYCEROL--GLYCEROL-3-PHOSPHATE 3-PHOSPHATIDYLTRANSFERASE-RELATED"/>
    <property type="match status" value="1"/>
</dbReference>
<comment type="similarity">
    <text evidence="2 12">Belongs to the CDP-alcohol phosphatidyltransferase class-I family.</text>
</comment>
<dbReference type="Gene3D" id="1.20.120.1760">
    <property type="match status" value="1"/>
</dbReference>
<evidence type="ECO:0000313" key="15">
    <source>
        <dbReference type="EMBL" id="MCP2334457.1"/>
    </source>
</evidence>
<keyword evidence="5 14" id="KW-0812">Transmembrane</keyword>
<dbReference type="NCBIfam" id="TIGR00560">
    <property type="entry name" value="pgsA"/>
    <property type="match status" value="1"/>
</dbReference>
<sequence length="226" mass="23761">MTAAEDATMDSTGTPTGADWAKAEAPEPADPAGVTPTAVPVVNIANALTVFRLVLVPFFLVALFVGAEGGTWRLVAAGLFALAAITDRLDGDLARRRGLITDFGKIADPIADKALIGAALVGLSVLGELPWWVTIAIGVRELGVTLLRFWVIRHGVIPASRGGKLKTLVQIVAIGLYVLPLSDGFDLVRWSVMAVALLLTLATGIDYVVRAVRMRARGRRALAGTA</sequence>
<keyword evidence="10" id="KW-1208">Phospholipid metabolism</keyword>
<dbReference type="PANTHER" id="PTHR14269:SF52">
    <property type="entry name" value="PHOSPHATIDYLGLYCEROPHOSPHATE SYNTHASE-RELATED"/>
    <property type="match status" value="1"/>
</dbReference>
<dbReference type="EMBL" id="AUBJ02000001">
    <property type="protein sequence ID" value="MCP2334457.1"/>
    <property type="molecule type" value="Genomic_DNA"/>
</dbReference>
<evidence type="ECO:0000256" key="7">
    <source>
        <dbReference type="ARBA" id="ARBA00023098"/>
    </source>
</evidence>
<feature type="transmembrane region" description="Helical" evidence="14">
    <location>
        <begin position="132"/>
        <end position="151"/>
    </location>
</feature>
<evidence type="ECO:0000256" key="14">
    <source>
        <dbReference type="SAM" id="Phobius"/>
    </source>
</evidence>
<dbReference type="InterPro" id="IPR050324">
    <property type="entry name" value="CDP-alcohol_PTase-I"/>
</dbReference>
<keyword evidence="7" id="KW-0443">Lipid metabolism</keyword>
<evidence type="ECO:0000256" key="12">
    <source>
        <dbReference type="RuleBase" id="RU003750"/>
    </source>
</evidence>
<evidence type="ECO:0000256" key="1">
    <source>
        <dbReference type="ARBA" id="ARBA00004141"/>
    </source>
</evidence>
<evidence type="ECO:0000256" key="2">
    <source>
        <dbReference type="ARBA" id="ARBA00010441"/>
    </source>
</evidence>
<dbReference type="InterPro" id="IPR004570">
    <property type="entry name" value="Phosphatidylglycerol_P_synth"/>
</dbReference>
<dbReference type="EC" id="2.7.8.5" evidence="11"/>
<dbReference type="Proteomes" id="UP000791080">
    <property type="component" value="Unassembled WGS sequence"/>
</dbReference>
<protein>
    <recommendedName>
        <fullName evidence="11">CDP-diacylglycerol--glycerol-3-phosphate 3-phosphatidyltransferase</fullName>
        <ecNumber evidence="11">2.7.8.5</ecNumber>
    </recommendedName>
</protein>
<reference evidence="15 16" key="1">
    <citation type="submission" date="2013-07" db="EMBL/GenBank/DDBJ databases">
        <authorList>
            <consortium name="DOE Joint Genome Institute"/>
            <person name="Reeve W."/>
            <person name="Huntemann M."/>
            <person name="Han J."/>
            <person name="Chen A."/>
            <person name="Kyrpides N."/>
            <person name="Mavromatis K."/>
            <person name="Markowitz V."/>
            <person name="Palaniappan K."/>
            <person name="Ivanova N."/>
            <person name="Schaumberg A."/>
            <person name="Pati A."/>
            <person name="Liolios K."/>
            <person name="Nordberg H.P."/>
            <person name="Cantor M.N."/>
            <person name="Hua S.X."/>
            <person name="Woyke T."/>
        </authorList>
    </citation>
    <scope>NUCLEOTIDE SEQUENCE [LARGE SCALE GENOMIC DNA]</scope>
    <source>
        <strain evidence="15 16">DSM 43889</strain>
    </source>
</reference>
<evidence type="ECO:0000256" key="10">
    <source>
        <dbReference type="ARBA" id="ARBA00023264"/>
    </source>
</evidence>
<evidence type="ECO:0000256" key="13">
    <source>
        <dbReference type="SAM" id="MobiDB-lite"/>
    </source>
</evidence>
<comment type="caution">
    <text evidence="15">The sequence shown here is derived from an EMBL/GenBank/DDBJ whole genome shotgun (WGS) entry which is preliminary data.</text>
</comment>
<name>A0ABT1JQ21_ACTCY</name>
<feature type="transmembrane region" description="Helical" evidence="14">
    <location>
        <begin position="44"/>
        <end position="65"/>
    </location>
</feature>
<keyword evidence="9" id="KW-0594">Phospholipid biosynthesis</keyword>